<comment type="caution">
    <text evidence="1">The sequence shown here is derived from an EMBL/GenBank/DDBJ whole genome shotgun (WGS) entry which is preliminary data.</text>
</comment>
<reference evidence="1 2" key="1">
    <citation type="submission" date="2019-10" db="EMBL/GenBank/DDBJ databases">
        <title>Rudanella paleaurantiibacter sp. nov., isolated from sludge.</title>
        <authorList>
            <person name="Xu S.Q."/>
        </authorList>
    </citation>
    <scope>NUCLEOTIDE SEQUENCE [LARGE SCALE GENOMIC DNA]</scope>
    <source>
        <strain evidence="1 2">HX-22-17</strain>
    </source>
</reference>
<name>A0A7J5TZE3_9BACT</name>
<keyword evidence="2" id="KW-1185">Reference proteome</keyword>
<sequence>MFVPILLAVTGLVYWLWNTVLVAVAPLRPVTYWQAMGLLVLSRILFGGMRFGRPGERPGWGGPPWREKWRSMTDEERESFKAEWRRRHHS</sequence>
<protein>
    <submittedName>
        <fullName evidence="1">Uncharacterized protein</fullName>
    </submittedName>
</protein>
<proteinExistence type="predicted"/>
<evidence type="ECO:0000313" key="2">
    <source>
        <dbReference type="Proteomes" id="UP000488299"/>
    </source>
</evidence>
<dbReference type="EMBL" id="WELI01000005">
    <property type="protein sequence ID" value="KAB7730512.1"/>
    <property type="molecule type" value="Genomic_DNA"/>
</dbReference>
<evidence type="ECO:0000313" key="1">
    <source>
        <dbReference type="EMBL" id="KAB7730512.1"/>
    </source>
</evidence>
<dbReference type="Proteomes" id="UP000488299">
    <property type="component" value="Unassembled WGS sequence"/>
</dbReference>
<organism evidence="1 2">
    <name type="scientific">Rudanella paleaurantiibacter</name>
    <dbReference type="NCBI Taxonomy" id="2614655"/>
    <lineage>
        <taxon>Bacteria</taxon>
        <taxon>Pseudomonadati</taxon>
        <taxon>Bacteroidota</taxon>
        <taxon>Cytophagia</taxon>
        <taxon>Cytophagales</taxon>
        <taxon>Cytophagaceae</taxon>
        <taxon>Rudanella</taxon>
    </lineage>
</organism>
<dbReference type="AlphaFoldDB" id="A0A7J5TZE3"/>
<gene>
    <name evidence="1" type="ORF">F5984_14020</name>
</gene>
<accession>A0A7J5TZE3</accession>